<dbReference type="GO" id="GO:0008017">
    <property type="term" value="F:microtubule binding"/>
    <property type="evidence" value="ECO:0007669"/>
    <property type="project" value="InterPro"/>
</dbReference>
<comment type="similarity">
    <text evidence="2">Belongs to the MAP70 family.</text>
</comment>
<dbReference type="GO" id="GO:0007010">
    <property type="term" value="P:cytoskeleton organization"/>
    <property type="evidence" value="ECO:0007669"/>
    <property type="project" value="InterPro"/>
</dbReference>
<evidence type="ECO:0000256" key="1">
    <source>
        <dbReference type="ARBA" id="ARBA00004245"/>
    </source>
</evidence>
<keyword evidence="8" id="KW-1185">Reference proteome</keyword>
<evidence type="ECO:0000256" key="6">
    <source>
        <dbReference type="ARBA" id="ARBA00023212"/>
    </source>
</evidence>
<evidence type="ECO:0000313" key="7">
    <source>
        <dbReference type="EMBL" id="KAG6510296.1"/>
    </source>
</evidence>
<name>A0A8J5L9T0_ZINOF</name>
<dbReference type="GO" id="GO:0005874">
    <property type="term" value="C:microtubule"/>
    <property type="evidence" value="ECO:0007669"/>
    <property type="project" value="UniProtKB-KW"/>
</dbReference>
<evidence type="ECO:0000256" key="5">
    <source>
        <dbReference type="ARBA" id="ARBA00023054"/>
    </source>
</evidence>
<dbReference type="Proteomes" id="UP000734854">
    <property type="component" value="Unassembled WGS sequence"/>
</dbReference>
<evidence type="ECO:0000256" key="4">
    <source>
        <dbReference type="ARBA" id="ARBA00022701"/>
    </source>
</evidence>
<keyword evidence="4" id="KW-0493">Microtubule</keyword>
<dbReference type="Pfam" id="PF07058">
    <property type="entry name" value="MAP70"/>
    <property type="match status" value="1"/>
</dbReference>
<protein>
    <submittedName>
        <fullName evidence="7">Uncharacterized protein</fullName>
    </submittedName>
</protein>
<comment type="caution">
    <text evidence="7">The sequence shown here is derived from an EMBL/GenBank/DDBJ whole genome shotgun (WGS) entry which is preliminary data.</text>
</comment>
<evidence type="ECO:0000256" key="2">
    <source>
        <dbReference type="ARBA" id="ARBA00008825"/>
    </source>
</evidence>
<dbReference type="EMBL" id="JACMSC010000008">
    <property type="protein sequence ID" value="KAG6510296.1"/>
    <property type="molecule type" value="Genomic_DNA"/>
</dbReference>
<reference evidence="7 8" key="1">
    <citation type="submission" date="2020-08" db="EMBL/GenBank/DDBJ databases">
        <title>Plant Genome Project.</title>
        <authorList>
            <person name="Zhang R.-G."/>
        </authorList>
    </citation>
    <scope>NUCLEOTIDE SEQUENCE [LARGE SCALE GENOMIC DNA]</scope>
    <source>
        <tissue evidence="7">Rhizome</tissue>
    </source>
</reference>
<gene>
    <name evidence="7" type="ORF">ZIOFF_028305</name>
</gene>
<accession>A0A8J5L9T0</accession>
<keyword evidence="3" id="KW-0963">Cytoplasm</keyword>
<comment type="subcellular location">
    <subcellularLocation>
        <location evidence="1">Cytoplasm</location>
        <location evidence="1">Cytoskeleton</location>
    </subcellularLocation>
</comment>
<dbReference type="InterPro" id="IPR009768">
    <property type="entry name" value="MAP70"/>
</dbReference>
<proteinExistence type="inferred from homology"/>
<dbReference type="AlphaFoldDB" id="A0A8J5L9T0"/>
<keyword evidence="5" id="KW-0175">Coiled coil</keyword>
<keyword evidence="6" id="KW-0206">Cytoskeleton</keyword>
<organism evidence="7 8">
    <name type="scientific">Zingiber officinale</name>
    <name type="common">Ginger</name>
    <name type="synonym">Amomum zingiber</name>
    <dbReference type="NCBI Taxonomy" id="94328"/>
    <lineage>
        <taxon>Eukaryota</taxon>
        <taxon>Viridiplantae</taxon>
        <taxon>Streptophyta</taxon>
        <taxon>Embryophyta</taxon>
        <taxon>Tracheophyta</taxon>
        <taxon>Spermatophyta</taxon>
        <taxon>Magnoliopsida</taxon>
        <taxon>Liliopsida</taxon>
        <taxon>Zingiberales</taxon>
        <taxon>Zingiberaceae</taxon>
        <taxon>Zingiber</taxon>
    </lineage>
</organism>
<evidence type="ECO:0000256" key="3">
    <source>
        <dbReference type="ARBA" id="ARBA00022490"/>
    </source>
</evidence>
<sequence>MNDAIHGADNIRSDISALAQRYAEIDRDEECGLAPRFAESDCISSDIAKLQDDNRALDRLTKSKEAALSYAICF</sequence>
<evidence type="ECO:0000313" key="8">
    <source>
        <dbReference type="Proteomes" id="UP000734854"/>
    </source>
</evidence>